<dbReference type="InterPro" id="IPR015414">
    <property type="entry name" value="TMEM64"/>
</dbReference>
<comment type="subcellular location">
    <subcellularLocation>
        <location evidence="1 6">Cell membrane</location>
        <topology evidence="1 6">Multi-pass membrane protein</topology>
    </subcellularLocation>
</comment>
<accession>A0A2M7Q5B7</accession>
<reference evidence="9" key="1">
    <citation type="submission" date="2017-09" db="EMBL/GenBank/DDBJ databases">
        <title>Depth-based differentiation of microbial function through sediment-hosted aquifers and enrichment of novel symbionts in the deep terrestrial subsurface.</title>
        <authorList>
            <person name="Probst A.J."/>
            <person name="Ladd B."/>
            <person name="Jarett J.K."/>
            <person name="Geller-Mcgrath D.E."/>
            <person name="Sieber C.M.K."/>
            <person name="Emerson J.B."/>
            <person name="Anantharaman K."/>
            <person name="Thomas B.C."/>
            <person name="Malmstrom R."/>
            <person name="Stieglmeier M."/>
            <person name="Klingl A."/>
            <person name="Woyke T."/>
            <person name="Ryan C.M."/>
            <person name="Banfield J.F."/>
        </authorList>
    </citation>
    <scope>NUCLEOTIDE SEQUENCE [LARGE SCALE GENOMIC DNA]</scope>
</reference>
<comment type="caution">
    <text evidence="8">The sequence shown here is derived from an EMBL/GenBank/DDBJ whole genome shotgun (WGS) entry which is preliminary data.</text>
</comment>
<evidence type="ECO:0000313" key="9">
    <source>
        <dbReference type="Proteomes" id="UP000230732"/>
    </source>
</evidence>
<feature type="transmembrane region" description="Helical" evidence="6">
    <location>
        <begin position="75"/>
        <end position="102"/>
    </location>
</feature>
<keyword evidence="2 6" id="KW-1003">Cell membrane</keyword>
<feature type="transmembrane region" description="Helical" evidence="6">
    <location>
        <begin position="7"/>
        <end position="27"/>
    </location>
</feature>
<keyword evidence="3 6" id="KW-0812">Transmembrane</keyword>
<sequence>MQDKRRIETIAGLAVIAFLFIGMSFLSQLYGDEILKFALAEYNFSKALYVLMIIFAIVVAPFSTVPLIPLASHLWGWTIAGMLSIVGWVIGAQIAFILARWFGKPFVERIFPLKKLHTFENNFSDKNLFWTVALLRIIVPVDILSYAIGLFSEMNSTPFFFATLIGVTPFAFIFAYAGTLPVRLQLLVLIGMIAFLGIVFIVRNVVQGRKK</sequence>
<name>A0A2M7Q5B7_9BACT</name>
<dbReference type="GO" id="GO:0005886">
    <property type="term" value="C:plasma membrane"/>
    <property type="evidence" value="ECO:0007669"/>
    <property type="project" value="UniProtKB-SubCell"/>
</dbReference>
<evidence type="ECO:0000256" key="5">
    <source>
        <dbReference type="ARBA" id="ARBA00023136"/>
    </source>
</evidence>
<evidence type="ECO:0000259" key="7">
    <source>
        <dbReference type="Pfam" id="PF09335"/>
    </source>
</evidence>
<feature type="transmembrane region" description="Helical" evidence="6">
    <location>
        <begin position="184"/>
        <end position="206"/>
    </location>
</feature>
<dbReference type="InterPro" id="IPR032816">
    <property type="entry name" value="VTT_dom"/>
</dbReference>
<evidence type="ECO:0000256" key="6">
    <source>
        <dbReference type="RuleBase" id="RU366058"/>
    </source>
</evidence>
<keyword evidence="5 6" id="KW-0472">Membrane</keyword>
<dbReference type="AlphaFoldDB" id="A0A2M7Q5B7"/>
<keyword evidence="4 6" id="KW-1133">Transmembrane helix</keyword>
<feature type="transmembrane region" description="Helical" evidence="6">
    <location>
        <begin position="158"/>
        <end position="178"/>
    </location>
</feature>
<dbReference type="PANTHER" id="PTHR12677:SF59">
    <property type="entry name" value="GOLGI APPARATUS MEMBRANE PROTEIN TVP38-RELATED"/>
    <property type="match status" value="1"/>
</dbReference>
<dbReference type="Pfam" id="PF09335">
    <property type="entry name" value="VTT_dom"/>
    <property type="match status" value="1"/>
</dbReference>
<proteinExistence type="inferred from homology"/>
<protein>
    <recommendedName>
        <fullName evidence="6">TVP38/TMEM64 family membrane protein</fullName>
    </recommendedName>
</protein>
<feature type="transmembrane region" description="Helical" evidence="6">
    <location>
        <begin position="47"/>
        <end position="68"/>
    </location>
</feature>
<evidence type="ECO:0000256" key="2">
    <source>
        <dbReference type="ARBA" id="ARBA00022475"/>
    </source>
</evidence>
<feature type="transmembrane region" description="Helical" evidence="6">
    <location>
        <begin position="128"/>
        <end position="151"/>
    </location>
</feature>
<evidence type="ECO:0000256" key="3">
    <source>
        <dbReference type="ARBA" id="ARBA00022692"/>
    </source>
</evidence>
<gene>
    <name evidence="8" type="ORF">COY98_02485</name>
</gene>
<evidence type="ECO:0000256" key="1">
    <source>
        <dbReference type="ARBA" id="ARBA00004651"/>
    </source>
</evidence>
<evidence type="ECO:0000256" key="4">
    <source>
        <dbReference type="ARBA" id="ARBA00022989"/>
    </source>
</evidence>
<evidence type="ECO:0000313" key="8">
    <source>
        <dbReference type="EMBL" id="PIY58265.1"/>
    </source>
</evidence>
<organism evidence="8 9">
    <name type="scientific">Candidatus Yonathbacteria bacterium CG_4_10_14_0_8_um_filter_43_17</name>
    <dbReference type="NCBI Taxonomy" id="1975099"/>
    <lineage>
        <taxon>Bacteria</taxon>
        <taxon>Candidatus Yonathiibacteriota</taxon>
    </lineage>
</organism>
<dbReference type="EMBL" id="PFKX01000043">
    <property type="protein sequence ID" value="PIY58265.1"/>
    <property type="molecule type" value="Genomic_DNA"/>
</dbReference>
<dbReference type="Proteomes" id="UP000230732">
    <property type="component" value="Unassembled WGS sequence"/>
</dbReference>
<comment type="similarity">
    <text evidence="6">Belongs to the TVP38/TMEM64 family.</text>
</comment>
<feature type="domain" description="VTT" evidence="7">
    <location>
        <begin position="66"/>
        <end position="179"/>
    </location>
</feature>
<dbReference type="PANTHER" id="PTHR12677">
    <property type="entry name" value="GOLGI APPARATUS MEMBRANE PROTEIN TVP38-RELATED"/>
    <property type="match status" value="1"/>
</dbReference>